<keyword evidence="3" id="KW-1185">Reference proteome</keyword>
<dbReference type="KEGG" id="dpo:6901064"/>
<feature type="domain" description="Sm" evidence="2">
    <location>
        <begin position="42"/>
        <end position="108"/>
    </location>
</feature>
<dbReference type="InterPro" id="IPR050914">
    <property type="entry name" value="snRNP_SmB/NAA38-like"/>
</dbReference>
<dbReference type="CDD" id="cd06168">
    <property type="entry name" value="LSMD1"/>
    <property type="match status" value="1"/>
</dbReference>
<dbReference type="AlphaFoldDB" id="A0A6I8V048"/>
<name>A0A6I8V048_DROPS</name>
<dbReference type="ExpressionAtlas" id="A0A6I8V048">
    <property type="expression patterns" value="baseline"/>
</dbReference>
<dbReference type="PANTHER" id="PTHR10701">
    <property type="entry name" value="SMALL NUCLEAR RIBONUCLEOPROTEIN-ASSOCIATED PROTEIN B AND N"/>
    <property type="match status" value="1"/>
</dbReference>
<dbReference type="SUPFAM" id="SSF50182">
    <property type="entry name" value="Sm-like ribonucleoproteins"/>
    <property type="match status" value="1"/>
</dbReference>
<dbReference type="InterPro" id="IPR001163">
    <property type="entry name" value="Sm_dom_euk/arc"/>
</dbReference>
<sequence>MPDPSETIYNLTAGQGTTMTPLYTIMMHAELDGQKELGPEMAELLEWLGRCLKIVISDGRVLMGTFLQTDVDVNIVLGNCSEYPLENGLPKFLGTVKVPCEHIVCMCIHGGP</sequence>
<dbReference type="Gene3D" id="2.30.30.100">
    <property type="match status" value="1"/>
</dbReference>
<proteinExistence type="inferred from homology"/>
<evidence type="ECO:0000256" key="1">
    <source>
        <dbReference type="ARBA" id="ARBA00006850"/>
    </source>
</evidence>
<dbReference type="SMART" id="SM00651">
    <property type="entry name" value="Sm"/>
    <property type="match status" value="1"/>
</dbReference>
<reference evidence="4" key="1">
    <citation type="submission" date="2025-08" db="UniProtKB">
        <authorList>
            <consortium name="RefSeq"/>
        </authorList>
    </citation>
    <scope>IDENTIFICATION</scope>
    <source>
        <strain evidence="4">MV-25-SWS-2005</strain>
        <tissue evidence="4">Whole body</tissue>
    </source>
</reference>
<dbReference type="Pfam" id="PF01423">
    <property type="entry name" value="LSM"/>
    <property type="match status" value="1"/>
</dbReference>
<dbReference type="Proteomes" id="UP000001819">
    <property type="component" value="Chromosome X"/>
</dbReference>
<comment type="similarity">
    <text evidence="1">Belongs to the snRNP Sm proteins family.</text>
</comment>
<organism evidence="3 4">
    <name type="scientific">Drosophila pseudoobscura pseudoobscura</name>
    <name type="common">Fruit fly</name>
    <dbReference type="NCBI Taxonomy" id="46245"/>
    <lineage>
        <taxon>Eukaryota</taxon>
        <taxon>Metazoa</taxon>
        <taxon>Ecdysozoa</taxon>
        <taxon>Arthropoda</taxon>
        <taxon>Hexapoda</taxon>
        <taxon>Insecta</taxon>
        <taxon>Pterygota</taxon>
        <taxon>Neoptera</taxon>
        <taxon>Endopterygota</taxon>
        <taxon>Diptera</taxon>
        <taxon>Brachycera</taxon>
        <taxon>Muscomorpha</taxon>
        <taxon>Ephydroidea</taxon>
        <taxon>Drosophilidae</taxon>
        <taxon>Drosophila</taxon>
        <taxon>Sophophora</taxon>
    </lineage>
</organism>
<accession>A0A6I8V048</accession>
<gene>
    <name evidence="4" type="primary">LOC6901064</name>
</gene>
<protein>
    <submittedName>
        <fullName evidence="4">N-alpha-acetyltransferase 38, NatC auxiliary subunit-like</fullName>
    </submittedName>
</protein>
<evidence type="ECO:0000313" key="4">
    <source>
        <dbReference type="RefSeq" id="XP_002134543.3"/>
    </source>
</evidence>
<dbReference type="GO" id="GO:0031417">
    <property type="term" value="C:NatC complex"/>
    <property type="evidence" value="ECO:0007669"/>
    <property type="project" value="InterPro"/>
</dbReference>
<evidence type="ECO:0000313" key="3">
    <source>
        <dbReference type="Proteomes" id="UP000001819"/>
    </source>
</evidence>
<dbReference type="InParanoid" id="A0A6I8V048"/>
<dbReference type="InterPro" id="IPR034110">
    <property type="entry name" value="LSMD1_Sm"/>
</dbReference>
<dbReference type="PANTHER" id="PTHR10701:SF5">
    <property type="entry name" value="N-ALPHA-ACETYLTRANSFERASE 38, NATC AUXILIARY SUBUNIT"/>
    <property type="match status" value="1"/>
</dbReference>
<dbReference type="InterPro" id="IPR010920">
    <property type="entry name" value="LSM_dom_sf"/>
</dbReference>
<evidence type="ECO:0000259" key="2">
    <source>
        <dbReference type="SMART" id="SM00651"/>
    </source>
</evidence>
<dbReference type="RefSeq" id="XP_002134543.3">
    <property type="nucleotide sequence ID" value="XM_002134507.3"/>
</dbReference>